<evidence type="ECO:0000313" key="2">
    <source>
        <dbReference type="Proteomes" id="UP000805649"/>
    </source>
</evidence>
<reference evidence="1 2" key="1">
    <citation type="journal article" date="2020" name="Phytopathology">
        <title>Genome Sequence Resources of Colletotrichum truncatum, C. plurivorum, C. musicola, and C. sojae: Four Species Pathogenic to Soybean (Glycine max).</title>
        <authorList>
            <person name="Rogerio F."/>
            <person name="Boufleur T.R."/>
            <person name="Ciampi-Guillardi M."/>
            <person name="Sukno S.A."/>
            <person name="Thon M.R."/>
            <person name="Massola Junior N.S."/>
            <person name="Baroncelli R."/>
        </authorList>
    </citation>
    <scope>NUCLEOTIDE SEQUENCE [LARGE SCALE GENOMIC DNA]</scope>
    <source>
        <strain evidence="1 2">CMES1059</strain>
    </source>
</reference>
<organism evidence="1 2">
    <name type="scientific">Colletotrichum truncatum</name>
    <name type="common">Anthracnose fungus</name>
    <name type="synonym">Colletotrichum capsici</name>
    <dbReference type="NCBI Taxonomy" id="5467"/>
    <lineage>
        <taxon>Eukaryota</taxon>
        <taxon>Fungi</taxon>
        <taxon>Dikarya</taxon>
        <taxon>Ascomycota</taxon>
        <taxon>Pezizomycotina</taxon>
        <taxon>Sordariomycetes</taxon>
        <taxon>Hypocreomycetidae</taxon>
        <taxon>Glomerellales</taxon>
        <taxon>Glomerellaceae</taxon>
        <taxon>Colletotrichum</taxon>
        <taxon>Colletotrichum truncatum species complex</taxon>
    </lineage>
</organism>
<protein>
    <submittedName>
        <fullName evidence="1">NADPH2:quinone reductase</fullName>
    </submittedName>
</protein>
<comment type="caution">
    <text evidence="1">The sequence shown here is derived from an EMBL/GenBank/DDBJ whole genome shotgun (WGS) entry which is preliminary data.</text>
</comment>
<dbReference type="EMBL" id="VUJX02000011">
    <property type="protein sequence ID" value="KAL0930376.1"/>
    <property type="molecule type" value="Genomic_DNA"/>
</dbReference>
<keyword evidence="2" id="KW-1185">Reference proteome</keyword>
<dbReference type="Proteomes" id="UP000805649">
    <property type="component" value="Unassembled WGS sequence"/>
</dbReference>
<accession>A0ACC3YEW5</accession>
<gene>
    <name evidence="1" type="ORF">CTRU02_214451</name>
</gene>
<proteinExistence type="predicted"/>
<evidence type="ECO:0000313" key="1">
    <source>
        <dbReference type="EMBL" id="KAL0930376.1"/>
    </source>
</evidence>
<sequence>MSQFLAPRYPSSLSSSIHKLFLPRIFTSQLCNQSLTTAQCRRSIKPVVASPIPAKGQSRAFRTSPVPSIDLSPAPHFTMASSLPTIMNGVQIPRTGGVEVLEYHTDLPVPALSEGHVLVRNEYAGINYIDTYFRTGLYKGPLPNILGREGAGTVVAAHPSVSGFQPGDRVVYMGSFGSYATYSAVTADNLQRIPDGVSTDQAAAALLQGLTAWTFVREAGVVQKGEWVLVHAAAGGVGLLLVQMLRAVGAKVIGTTSSDEKCELARKNGAEWIVNSKSQNLVEEVKKITGGHGVDVIFDGVGKATFDSDLEMAARKGRLVIFGNASGAVPPFDILKLGPKNLKVMRPIVNGYVATRDELEKYTSELFEMITSGKLHVAIHNAYPLSEVKTAHTDLESRKTTGKLLLKID</sequence>
<name>A0ACC3YEW5_COLTU</name>